<accession>A0ABT2RKJ7</accession>
<keyword evidence="2" id="KW-1015">Disulfide bond</keyword>
<feature type="non-terminal residue" evidence="6">
    <location>
        <position position="2019"/>
    </location>
</feature>
<sequence>MTKKFLRKGLSILLAAAFVITSIPATALVSKAADTDADLMLYYDFVLQNSYATEIPDASQNQNVGKLERVGGAVEGSYKISDVNLYGKTVKALELPGGENGSYLRLPENILKDKTAATISMWVNLSTDTGYQRIWDIGTDTNKYMYLLSDGGNDGFKGYSAAITNSGWQNEKGVSKGTNFDKNRWVLTTVVLDGRNMSLYENGAQVGETVDTGINISELAETDNNFIGYGQFGDAPTKGQFAEVKMFDRALTAEEIASMYDVTDEGIVSADKDALTLGDTSAVTEDFTLPTTGVNGSTITWTSNNSAIEIENGTASVTRPNAETGNVTVTLTATIAYNGVTDTKEFDVTVAARYTDQQIVEHDAEAAKAAVGDLSALMESFNVPTAGEWGSAITWTSENSAIVIQDGVATVTRPELGQENATGKIKATVSYGTESKTVELDATVLAFREAVTIKGYDAIEVTTRVGVAPTMPNWVTVTYSDDTKNKLKASWPSYIDDSEFASARSFKVEGAIVGETYPIKATVTVVDEAEAVKVAVSEGFDLNDISLDAIGEDGSILTQNRERDIVYLKLLDNDRMLYNFRKTFGQDTKGAQPLGGWDEPTGLLRGHSIGHYMSALSLAYASTGDAELKVKLNEMVHELRTLQKMSKGEAKDFVTKGVLTANWSKDPNEWGEGFVSAYSPDQFALLEQYVPYGSPDSGIWAPYYTLHKLIAGFLDAYTYAGSEEGLEAATALGKWAINRLSVLPQEQLTKMWDMYIAGEFGGFNESLAKLYLYTDDEEFIKGAKLFDNTTFFDNLANNYDDIAGRHANQHIPQIIGALELYKATAKAGKPESYYYDVASNFWQMAVSRYAYSIGGVGTGEKFTEPYKQANNIVGDSNCETCAAYNMLKLTKELNNFDPDNAEYMDYYERTLYNQILASQTPNVTNNRHNGTTYMLPIGPGQRRSYGGDYDSFSCCHGTGMENHVKYQEAAYVKTNDTLYVGLYLPSTVTWAEKDLTVKQETVFPSDTSKFTVSGKGTGSFTMKLRVPYWATEGMNVKVNGKDVEVNAAVSSYVALEGIKSGDVIDVTIPWSLHLDNTPDKLGASTVSSVMYGPLVMAAEDTNRDWSTLILSNTISDSIKISKDEKNGFPVLTAKGYTFRPMFAPEFASSAYTTYFKTLLIADDGKEWFDVTVNNRTPLTGTIATTAQADMVKDGDDLVITMTPNEGYIVKKLVVNGEEVQDQVVDNTYTVKAVTGPVEITVSFRPPVVDENDLEYAASLTCNTWYDYYGSPYDIMKDWEPKSSTDNYNGGRAYRNWYSKGQWSWLQYDWDDPMTISRFEVFWGTNDRNKPSWCDVPGEIRVEYLDDAGKWQVAELTTSYEDMVKLNQYNTIKFAEKINTTAVRLYIRTKNDSENSEAGCVGILRWKAVGDVPEPVVDTTTEIAYFDFEDKNEDGTFNGGDYAIGTVTGTLEPQEFEGHKGHGLSFDGTSSIKVTDKDGGSLLTGYDEIAFSFDMKPNTGWSGWPYFANIDDKAPLDGGRKEHYLGGLVNDAGLVVERYLDGRGVAGSSQTVAVGRDDWTHVDVIFGQDGTRIYLNYELAGETECASSLTEILGNDSTLYIGRALWASEHYNGLLDNFGIYAKGTAKSLKISGKTELEKMESAKLTVEASPLHVTNMDALTWSSSDETIATVEDGVVTAVGTGKVTITAAIGEISDSVEITVNDLAEDSDIAPYATPEASYTSSWEKLDGINDPAFEPESSAFGTGKGWGNWSQESGTVLWVSYTWNETVKVAGNEVYWYDDGGDTGVPSKVTMEYLDENGNWQPMTIISDNYLNTDQYNIINVEPVTTTSIRMNVTVAEGKRANGIGRWKVYGKAVEEVTPVPTDKTALAVAIAKAEAIPAEDESKYTKDSWEAMEKALADAKTLNADANADQTSVDNAAKALEDAIAGLKEVEPTPVPTDKTALAAAIAKAEAIPAEDESKYTKDSWEAMEKALADAKTLNADANADQTSVDNAAKALEDAIAGLKEVEPTPVPADKT</sequence>
<dbReference type="InterPro" id="IPR011081">
    <property type="entry name" value="Big_4"/>
</dbReference>
<comment type="caution">
    <text evidence="6">The sequence shown here is derived from an EMBL/GenBank/DDBJ whole genome shotgun (WGS) entry which is preliminary data.</text>
</comment>
<dbReference type="InterPro" id="IPR046780">
    <property type="entry name" value="aBig_2"/>
</dbReference>
<dbReference type="InterPro" id="IPR049046">
    <property type="entry name" value="Beta-AFase-like_GH127_middle"/>
</dbReference>
<feature type="domain" description="BIG2" evidence="5">
    <location>
        <begin position="1624"/>
        <end position="1700"/>
    </location>
</feature>
<dbReference type="InterPro" id="IPR003343">
    <property type="entry name" value="Big_2"/>
</dbReference>
<evidence type="ECO:0000313" key="6">
    <source>
        <dbReference type="EMBL" id="MCU6685925.1"/>
    </source>
</evidence>
<dbReference type="PANTHER" id="PTHR31151:SF0">
    <property type="entry name" value="PROLINE-TRNA LIGASE (DUF1680)"/>
    <property type="match status" value="1"/>
</dbReference>
<dbReference type="Pfam" id="PF07554">
    <property type="entry name" value="FIVAR"/>
    <property type="match status" value="2"/>
</dbReference>
<dbReference type="Gene3D" id="2.60.120.200">
    <property type="match status" value="2"/>
</dbReference>
<gene>
    <name evidence="6" type="ORF">OCV99_04995</name>
</gene>
<dbReference type="SUPFAM" id="SSF49373">
    <property type="entry name" value="Invasin/intimin cell-adhesion fragments"/>
    <property type="match status" value="1"/>
</dbReference>
<dbReference type="SUPFAM" id="SSF49899">
    <property type="entry name" value="Concanavalin A-like lectins/glucanases"/>
    <property type="match status" value="2"/>
</dbReference>
<feature type="domain" description="LamG-like jellyroll fold" evidence="4">
    <location>
        <begin position="115"/>
        <end position="254"/>
    </location>
</feature>
<evidence type="ECO:0000259" key="5">
    <source>
        <dbReference type="SMART" id="SM00635"/>
    </source>
</evidence>
<evidence type="ECO:0000256" key="2">
    <source>
        <dbReference type="ARBA" id="ARBA00023157"/>
    </source>
</evidence>
<dbReference type="InterPro" id="IPR012878">
    <property type="entry name" value="Beta-AFase-like_GH127_cat"/>
</dbReference>
<dbReference type="Proteomes" id="UP001652431">
    <property type="component" value="Unassembled WGS sequence"/>
</dbReference>
<feature type="chain" id="PRO_5046192056" evidence="3">
    <location>
        <begin position="28"/>
        <end position="2019"/>
    </location>
</feature>
<dbReference type="Gene3D" id="2.60.120.260">
    <property type="entry name" value="Galactose-binding domain-like"/>
    <property type="match status" value="2"/>
</dbReference>
<reference evidence="6 7" key="1">
    <citation type="journal article" date="2021" name="ISME Commun">
        <title>Automated analysis of genomic sequences facilitates high-throughput and comprehensive description of bacteria.</title>
        <authorList>
            <person name="Hitch T.C.A."/>
        </authorList>
    </citation>
    <scope>NUCLEOTIDE SEQUENCE [LARGE SCALE GENOMIC DNA]</scope>
    <source>
        <strain evidence="6 7">Sanger_03</strain>
    </source>
</reference>
<dbReference type="InterPro" id="IPR008964">
    <property type="entry name" value="Invasin/intimin_cell_adhesion"/>
</dbReference>
<dbReference type="Pfam" id="PF20578">
    <property type="entry name" value="aBig_2"/>
    <property type="match status" value="2"/>
</dbReference>
<dbReference type="RefSeq" id="WP_158368803.1">
    <property type="nucleotide sequence ID" value="NZ_JAOQJU010000003.1"/>
</dbReference>
<feature type="signal peptide" evidence="3">
    <location>
        <begin position="1"/>
        <end position="27"/>
    </location>
</feature>
<evidence type="ECO:0000256" key="3">
    <source>
        <dbReference type="SAM" id="SignalP"/>
    </source>
</evidence>
<keyword evidence="1 3" id="KW-0732">Signal</keyword>
<dbReference type="Pfam" id="PF13385">
    <property type="entry name" value="Laminin_G_3"/>
    <property type="match status" value="2"/>
</dbReference>
<dbReference type="Pfam" id="PF20736">
    <property type="entry name" value="Glyco_hydro127M"/>
    <property type="match status" value="1"/>
</dbReference>
<dbReference type="PANTHER" id="PTHR31151">
    <property type="entry name" value="PROLINE-TRNA LIGASE (DUF1680)"/>
    <property type="match status" value="1"/>
</dbReference>
<dbReference type="Gene3D" id="1.20.1270.90">
    <property type="entry name" value="AF1782-like"/>
    <property type="match status" value="2"/>
</dbReference>
<dbReference type="InterPro" id="IPR013320">
    <property type="entry name" value="ConA-like_dom_sf"/>
</dbReference>
<dbReference type="InterPro" id="IPR006558">
    <property type="entry name" value="LamG-like"/>
</dbReference>
<evidence type="ECO:0000259" key="4">
    <source>
        <dbReference type="SMART" id="SM00560"/>
    </source>
</evidence>
<evidence type="ECO:0000313" key="7">
    <source>
        <dbReference type="Proteomes" id="UP001652431"/>
    </source>
</evidence>
<evidence type="ECO:0000256" key="1">
    <source>
        <dbReference type="ARBA" id="ARBA00022729"/>
    </source>
</evidence>
<dbReference type="SMART" id="SM00635">
    <property type="entry name" value="BID_2"/>
    <property type="match status" value="1"/>
</dbReference>
<dbReference type="SMART" id="SM00560">
    <property type="entry name" value="LamGL"/>
    <property type="match status" value="1"/>
</dbReference>
<organism evidence="6 7">
    <name type="scientific">Dorea acetigenes</name>
    <dbReference type="NCBI Taxonomy" id="2981787"/>
    <lineage>
        <taxon>Bacteria</taxon>
        <taxon>Bacillati</taxon>
        <taxon>Bacillota</taxon>
        <taxon>Clostridia</taxon>
        <taxon>Lachnospirales</taxon>
        <taxon>Lachnospiraceae</taxon>
        <taxon>Dorea</taxon>
    </lineage>
</organism>
<keyword evidence="7" id="KW-1185">Reference proteome</keyword>
<dbReference type="Pfam" id="PF02368">
    <property type="entry name" value="Big_2"/>
    <property type="match status" value="1"/>
</dbReference>
<name>A0ABT2RKJ7_9FIRM</name>
<dbReference type="Pfam" id="PF07532">
    <property type="entry name" value="Big_4"/>
    <property type="match status" value="1"/>
</dbReference>
<keyword evidence="6" id="KW-0378">Hydrolase</keyword>
<dbReference type="SUPFAM" id="SSF48208">
    <property type="entry name" value="Six-hairpin glycosidases"/>
    <property type="match status" value="1"/>
</dbReference>
<dbReference type="EMBL" id="JAOQJU010000003">
    <property type="protein sequence ID" value="MCU6685925.1"/>
    <property type="molecule type" value="Genomic_DNA"/>
</dbReference>
<dbReference type="Pfam" id="PF07944">
    <property type="entry name" value="Beta-AFase-like_GH127_cat"/>
    <property type="match status" value="1"/>
</dbReference>
<dbReference type="GO" id="GO:0016787">
    <property type="term" value="F:hydrolase activity"/>
    <property type="evidence" value="ECO:0007669"/>
    <property type="project" value="UniProtKB-KW"/>
</dbReference>
<protein>
    <submittedName>
        <fullName evidence="6">Glycoside hydrolase family 127 protein</fullName>
    </submittedName>
</protein>
<dbReference type="InterPro" id="IPR008928">
    <property type="entry name" value="6-hairpin_glycosidase_sf"/>
</dbReference>
<proteinExistence type="predicted"/>
<dbReference type="Gene3D" id="2.60.40.1080">
    <property type="match status" value="1"/>
</dbReference>